<dbReference type="Proteomes" id="UP000288086">
    <property type="component" value="Unassembled WGS sequence"/>
</dbReference>
<accession>A0A3S3QM73</accession>
<gene>
    <name evidence="1" type="ORF">VT98_11603</name>
</gene>
<name>A0A3S3QM73_9BACT</name>
<evidence type="ECO:0000313" key="1">
    <source>
        <dbReference type="EMBL" id="RWX48381.1"/>
    </source>
</evidence>
<dbReference type="AlphaFoldDB" id="A0A3S3QM73"/>
<feature type="non-terminal residue" evidence="1">
    <location>
        <position position="1"/>
    </location>
</feature>
<keyword evidence="2" id="KW-1185">Reference proteome</keyword>
<sequence length="72" mass="8019">GSIARLMAADIDYGKYYGLIGDALTNMDIPDAQQDETKAIFDAMKNTKMRVRMNMDVTDRGIEVKADMIATE</sequence>
<dbReference type="EMBL" id="MTKP01000160">
    <property type="protein sequence ID" value="RWX48381.1"/>
    <property type="molecule type" value="Genomic_DNA"/>
</dbReference>
<proteinExistence type="predicted"/>
<comment type="caution">
    <text evidence="1">The sequence shown here is derived from an EMBL/GenBank/DDBJ whole genome shotgun (WGS) entry which is preliminary data.</text>
</comment>
<organism evidence="1 2">
    <name type="scientific">Candidatus Electrothrix communis</name>
    <dbReference type="NCBI Taxonomy" id="1859133"/>
    <lineage>
        <taxon>Bacteria</taxon>
        <taxon>Pseudomonadati</taxon>
        <taxon>Thermodesulfobacteriota</taxon>
        <taxon>Desulfobulbia</taxon>
        <taxon>Desulfobulbales</taxon>
        <taxon>Desulfobulbaceae</taxon>
        <taxon>Candidatus Electrothrix</taxon>
    </lineage>
</organism>
<reference evidence="1 2" key="1">
    <citation type="submission" date="2017-01" db="EMBL/GenBank/DDBJ databases">
        <title>The cable genome- insights into the physiology and evolution of filamentous bacteria capable of sulfide oxidation via long distance electron transfer.</title>
        <authorList>
            <person name="Schreiber L."/>
            <person name="Bjerg J.T."/>
            <person name="Boggild A."/>
            <person name="Van De Vossenberg J."/>
            <person name="Meysman F."/>
            <person name="Nielsen L.P."/>
            <person name="Schramm A."/>
            <person name="Kjeldsen K.U."/>
        </authorList>
    </citation>
    <scope>NUCLEOTIDE SEQUENCE [LARGE SCALE GENOMIC DNA]</scope>
    <source>
        <strain evidence="1">A1</strain>
    </source>
</reference>
<evidence type="ECO:0000313" key="2">
    <source>
        <dbReference type="Proteomes" id="UP000288086"/>
    </source>
</evidence>
<protein>
    <submittedName>
        <fullName evidence="1">Uncharacterized protein</fullName>
    </submittedName>
</protein>